<feature type="non-terminal residue" evidence="5">
    <location>
        <position position="105"/>
    </location>
</feature>
<dbReference type="PROSITE" id="PS50021">
    <property type="entry name" value="CH"/>
    <property type="match status" value="1"/>
</dbReference>
<evidence type="ECO:0000256" key="3">
    <source>
        <dbReference type="SAM" id="SignalP"/>
    </source>
</evidence>
<dbReference type="FunFam" id="1.10.418.10:FF:000001">
    <property type="entry name" value="Actinin alpha 1"/>
    <property type="match status" value="1"/>
</dbReference>
<name>A0A653D9L9_CALMS</name>
<dbReference type="OrthoDB" id="18853at2759"/>
<evidence type="ECO:0000313" key="6">
    <source>
        <dbReference type="Proteomes" id="UP000410492"/>
    </source>
</evidence>
<evidence type="ECO:0000256" key="1">
    <source>
        <dbReference type="ARBA" id="ARBA00022737"/>
    </source>
</evidence>
<dbReference type="InterPro" id="IPR036872">
    <property type="entry name" value="CH_dom_sf"/>
</dbReference>
<organism evidence="5 6">
    <name type="scientific">Callosobruchus maculatus</name>
    <name type="common">Southern cowpea weevil</name>
    <name type="synonym">Pulse bruchid</name>
    <dbReference type="NCBI Taxonomy" id="64391"/>
    <lineage>
        <taxon>Eukaryota</taxon>
        <taxon>Metazoa</taxon>
        <taxon>Ecdysozoa</taxon>
        <taxon>Arthropoda</taxon>
        <taxon>Hexapoda</taxon>
        <taxon>Insecta</taxon>
        <taxon>Pterygota</taxon>
        <taxon>Neoptera</taxon>
        <taxon>Endopterygota</taxon>
        <taxon>Coleoptera</taxon>
        <taxon>Polyphaga</taxon>
        <taxon>Cucujiformia</taxon>
        <taxon>Chrysomeloidea</taxon>
        <taxon>Chrysomelidae</taxon>
        <taxon>Bruchinae</taxon>
        <taxon>Bruchini</taxon>
        <taxon>Callosobruchus</taxon>
    </lineage>
</organism>
<keyword evidence="1" id="KW-0677">Repeat</keyword>
<proteinExistence type="predicted"/>
<evidence type="ECO:0000313" key="5">
    <source>
        <dbReference type="EMBL" id="VEN56606.1"/>
    </source>
</evidence>
<dbReference type="InterPro" id="IPR001715">
    <property type="entry name" value="CH_dom"/>
</dbReference>
<keyword evidence="6" id="KW-1185">Reference proteome</keyword>
<reference evidence="5 6" key="1">
    <citation type="submission" date="2019-01" db="EMBL/GenBank/DDBJ databases">
        <authorList>
            <person name="Sayadi A."/>
        </authorList>
    </citation>
    <scope>NUCLEOTIDE SEQUENCE [LARGE SCALE GENOMIC DNA]</scope>
</reference>
<dbReference type="EMBL" id="CAACVG010010788">
    <property type="protein sequence ID" value="VEN56606.1"/>
    <property type="molecule type" value="Genomic_DNA"/>
</dbReference>
<feature type="signal peptide" evidence="3">
    <location>
        <begin position="1"/>
        <end position="20"/>
    </location>
</feature>
<dbReference type="SMART" id="SM00033">
    <property type="entry name" value="CH"/>
    <property type="match status" value="1"/>
</dbReference>
<accession>A0A653D9L9</accession>
<protein>
    <recommendedName>
        <fullName evidence="4">Calponin-homology (CH) domain-containing protein</fullName>
    </recommendedName>
</protein>
<keyword evidence="3" id="KW-0732">Signal</keyword>
<dbReference type="GO" id="GO:0003779">
    <property type="term" value="F:actin binding"/>
    <property type="evidence" value="ECO:0007669"/>
    <property type="project" value="UniProtKB-KW"/>
</dbReference>
<sequence>MTLGMIWTIILRFAIQDISVEEMTAKEGLLLWCQRKTAPYKNVNVQNFHLSFKDGLAFCALIHRHRPDLIDYHKLSKDNPLENLNTAFDVAEKYLDIPRMLDPDG</sequence>
<dbReference type="AlphaFoldDB" id="A0A653D9L9"/>
<feature type="domain" description="Calponin-homology (CH)" evidence="4">
    <location>
        <begin position="23"/>
        <end position="105"/>
    </location>
</feature>
<feature type="chain" id="PRO_5024802613" description="Calponin-homology (CH) domain-containing protein" evidence="3">
    <location>
        <begin position="21"/>
        <end position="105"/>
    </location>
</feature>
<dbReference type="Pfam" id="PF00307">
    <property type="entry name" value="CH"/>
    <property type="match status" value="1"/>
</dbReference>
<dbReference type="Proteomes" id="UP000410492">
    <property type="component" value="Unassembled WGS sequence"/>
</dbReference>
<evidence type="ECO:0000259" key="4">
    <source>
        <dbReference type="PROSITE" id="PS50021"/>
    </source>
</evidence>
<gene>
    <name evidence="5" type="ORF">CALMAC_LOCUS15465</name>
</gene>
<keyword evidence="2" id="KW-0009">Actin-binding</keyword>
<dbReference type="PANTHER" id="PTHR11915">
    <property type="entry name" value="SPECTRIN/FILAMIN RELATED CYTOSKELETAL PROTEIN"/>
    <property type="match status" value="1"/>
</dbReference>
<dbReference type="Gene3D" id="1.10.418.10">
    <property type="entry name" value="Calponin-like domain"/>
    <property type="match status" value="1"/>
</dbReference>
<dbReference type="SUPFAM" id="SSF47576">
    <property type="entry name" value="Calponin-homology domain, CH-domain"/>
    <property type="match status" value="1"/>
</dbReference>
<evidence type="ECO:0000256" key="2">
    <source>
        <dbReference type="ARBA" id="ARBA00023203"/>
    </source>
</evidence>